<proteinExistence type="predicted"/>
<keyword evidence="1" id="KW-0812">Transmembrane</keyword>
<evidence type="ECO:0000313" key="2">
    <source>
        <dbReference type="EMBL" id="MBX19592.1"/>
    </source>
</evidence>
<evidence type="ECO:0000256" key="1">
    <source>
        <dbReference type="SAM" id="Phobius"/>
    </source>
</evidence>
<feature type="transmembrane region" description="Helical" evidence="1">
    <location>
        <begin position="15"/>
        <end position="32"/>
    </location>
</feature>
<keyword evidence="1" id="KW-0472">Membrane</keyword>
<protein>
    <submittedName>
        <fullName evidence="2">Uncharacterized protein</fullName>
    </submittedName>
</protein>
<keyword evidence="1" id="KW-1133">Transmembrane helix</keyword>
<sequence length="51" mass="6015">MNFITSRSHVKNHLLSFHSFLVLQCNGLSLLLKNFEFRLKKYPTNTVKHVL</sequence>
<dbReference type="EMBL" id="GGEC01039108">
    <property type="protein sequence ID" value="MBX19592.1"/>
    <property type="molecule type" value="Transcribed_RNA"/>
</dbReference>
<reference evidence="2" key="1">
    <citation type="submission" date="2018-02" db="EMBL/GenBank/DDBJ databases">
        <title>Rhizophora mucronata_Transcriptome.</title>
        <authorList>
            <person name="Meera S.P."/>
            <person name="Sreeshan A."/>
            <person name="Augustine A."/>
        </authorList>
    </citation>
    <scope>NUCLEOTIDE SEQUENCE</scope>
    <source>
        <tissue evidence="2">Leaf</tissue>
    </source>
</reference>
<accession>A0A2P2LNQ2</accession>
<organism evidence="2">
    <name type="scientific">Rhizophora mucronata</name>
    <name type="common">Asiatic mangrove</name>
    <dbReference type="NCBI Taxonomy" id="61149"/>
    <lineage>
        <taxon>Eukaryota</taxon>
        <taxon>Viridiplantae</taxon>
        <taxon>Streptophyta</taxon>
        <taxon>Embryophyta</taxon>
        <taxon>Tracheophyta</taxon>
        <taxon>Spermatophyta</taxon>
        <taxon>Magnoliopsida</taxon>
        <taxon>eudicotyledons</taxon>
        <taxon>Gunneridae</taxon>
        <taxon>Pentapetalae</taxon>
        <taxon>rosids</taxon>
        <taxon>fabids</taxon>
        <taxon>Malpighiales</taxon>
        <taxon>Rhizophoraceae</taxon>
        <taxon>Rhizophora</taxon>
    </lineage>
</organism>
<name>A0A2P2LNQ2_RHIMU</name>
<dbReference type="AlphaFoldDB" id="A0A2P2LNQ2"/>